<dbReference type="PANTHER" id="PTHR45184:SF1">
    <property type="entry name" value="DNAJ PROTEIN ERDJ3A"/>
    <property type="match status" value="1"/>
</dbReference>
<dbReference type="InterPro" id="IPR018253">
    <property type="entry name" value="DnaJ_domain_CS"/>
</dbReference>
<organism evidence="7 8">
    <name type="scientific">Cardiosporidium cionae</name>
    <dbReference type="NCBI Taxonomy" id="476202"/>
    <lineage>
        <taxon>Eukaryota</taxon>
        <taxon>Sar</taxon>
        <taxon>Alveolata</taxon>
        <taxon>Apicomplexa</taxon>
        <taxon>Aconoidasida</taxon>
        <taxon>Nephromycida</taxon>
        <taxon>Cardiosporidium</taxon>
    </lineage>
</organism>
<evidence type="ECO:0000256" key="1">
    <source>
        <dbReference type="ARBA" id="ARBA00004163"/>
    </source>
</evidence>
<evidence type="ECO:0000256" key="3">
    <source>
        <dbReference type="ARBA" id="ARBA00023006"/>
    </source>
</evidence>
<evidence type="ECO:0000256" key="5">
    <source>
        <dbReference type="ARBA" id="ARBA00035043"/>
    </source>
</evidence>
<dbReference type="InterPro" id="IPR036249">
    <property type="entry name" value="Thioredoxin-like_sf"/>
</dbReference>
<dbReference type="PROSITE" id="PS50076">
    <property type="entry name" value="DNAJ_2"/>
    <property type="match status" value="1"/>
</dbReference>
<dbReference type="SMART" id="SM00271">
    <property type="entry name" value="DnaJ"/>
    <property type="match status" value="1"/>
</dbReference>
<dbReference type="PROSITE" id="PS00636">
    <property type="entry name" value="DNAJ_1"/>
    <property type="match status" value="1"/>
</dbReference>
<dbReference type="Proteomes" id="UP000823046">
    <property type="component" value="Unassembled WGS sequence"/>
</dbReference>
<evidence type="ECO:0000313" key="8">
    <source>
        <dbReference type="Proteomes" id="UP000823046"/>
    </source>
</evidence>
<reference evidence="7 8" key="1">
    <citation type="journal article" date="2020" name="bioRxiv">
        <title>Metabolic contributions of an alphaproteobacterial endosymbiont in the apicomplexan Cardiosporidium cionae.</title>
        <authorList>
            <person name="Hunter E.S."/>
            <person name="Paight C.J."/>
            <person name="Lane C.E."/>
        </authorList>
    </citation>
    <scope>NUCLEOTIDE SEQUENCE [LARGE SCALE GENOMIC DNA]</scope>
    <source>
        <strain evidence="7">ESH_2018</strain>
    </source>
</reference>
<evidence type="ECO:0000259" key="6">
    <source>
        <dbReference type="PROSITE" id="PS50076"/>
    </source>
</evidence>
<dbReference type="SUPFAM" id="SSF46565">
    <property type="entry name" value="Chaperone J-domain"/>
    <property type="match status" value="1"/>
</dbReference>
<dbReference type="InterPro" id="IPR052842">
    <property type="entry name" value="ER_Co-chaperone"/>
</dbReference>
<dbReference type="InterPro" id="IPR013766">
    <property type="entry name" value="Thioredoxin_domain"/>
</dbReference>
<gene>
    <name evidence="7" type="ORF">IE077_002603</name>
</gene>
<protein>
    <recommendedName>
        <fullName evidence="2">DnaJ homolog subfamily C member 16</fullName>
    </recommendedName>
    <alternativeName>
        <fullName evidence="5">Endoplasmic reticulum DNA J domain-containing protein 8</fullName>
    </alternativeName>
</protein>
<dbReference type="CDD" id="cd06257">
    <property type="entry name" value="DnaJ"/>
    <property type="match status" value="1"/>
</dbReference>
<keyword evidence="8" id="KW-1185">Reference proteome</keyword>
<comment type="caution">
    <text evidence="7">The sequence shown here is derived from an EMBL/GenBank/DDBJ whole genome shotgun (WGS) entry which is preliminary data.</text>
</comment>
<dbReference type="InterPro" id="IPR001623">
    <property type="entry name" value="DnaJ_domain"/>
</dbReference>
<dbReference type="CDD" id="cd02961">
    <property type="entry name" value="PDI_a_family"/>
    <property type="match status" value="1"/>
</dbReference>
<evidence type="ECO:0000256" key="4">
    <source>
        <dbReference type="ARBA" id="ARBA00035002"/>
    </source>
</evidence>
<dbReference type="SUPFAM" id="SSF52833">
    <property type="entry name" value="Thioredoxin-like"/>
    <property type="match status" value="1"/>
</dbReference>
<comment type="subcellular location">
    <subcellularLocation>
        <location evidence="1">Endoplasmic reticulum membrane</location>
        <topology evidence="1">Single-pass type IV membrane protein</topology>
    </subcellularLocation>
</comment>
<dbReference type="PANTHER" id="PTHR45184">
    <property type="entry name" value="DNAJ PROTEIN ERDJ3A"/>
    <property type="match status" value="1"/>
</dbReference>
<dbReference type="EMBL" id="JADAQX010000023">
    <property type="protein sequence ID" value="KAF8822795.1"/>
    <property type="molecule type" value="Genomic_DNA"/>
</dbReference>
<proteinExistence type="predicted"/>
<dbReference type="InterPro" id="IPR036869">
    <property type="entry name" value="J_dom_sf"/>
</dbReference>
<dbReference type="Pfam" id="PF00226">
    <property type="entry name" value="DnaJ"/>
    <property type="match status" value="1"/>
</dbReference>
<evidence type="ECO:0000256" key="2">
    <source>
        <dbReference type="ARBA" id="ARBA00020921"/>
    </source>
</evidence>
<feature type="domain" description="J" evidence="6">
    <location>
        <begin position="5"/>
        <end position="67"/>
    </location>
</feature>
<accession>A0ABQ7JFY0</accession>
<evidence type="ECO:0000313" key="7">
    <source>
        <dbReference type="EMBL" id="KAF8822795.1"/>
    </source>
</evidence>
<keyword evidence="3" id="KW-0072">Autophagy</keyword>
<comment type="function">
    <text evidence="4">Plays an important role in regulating the size of autophagosomes during the formation process.</text>
</comment>
<sequence length="443" mass="50743">KLKRSAYDILGVPPSASSQEISKAYRHLVRTLHPDTHPEKKQEFIEVARAYELLKDDESRQRYDRYGDVDPESYQTNNPFQTGNIDFGPSFSSNRYPSGSNFGQSRAANLYERTKVVEMNRGAFESLLKQNDTLLVVNFYKAGCSHCISMKEEYVKLAELLAETVTVAAVNCARHQQFCSGRIRQYPEIILYCPSPNKPSMRYTGTRTAKHMQKWIWSTSPFYGTILTGANFNSWLDLNPKKLKIIYFSGNKTIPNILKALAVEYNSSISMGSVSKFENLLMKRFQKIPPLPVMLHIEDTDTLEGEWLDVETLSQQQISVWLSRILALKRAETRRYGGFSPYKELTKRRYVKGECASSDSRVSFAKSFGINSKSTERNKCTHFVAFRPKRQMYKKLLDDLRQPGSIDNFVEIVLSGSLVFTDRLNKLIVMEDAEVSRSTNEEL</sequence>
<feature type="non-terminal residue" evidence="7">
    <location>
        <position position="1"/>
    </location>
</feature>
<dbReference type="Pfam" id="PF00085">
    <property type="entry name" value="Thioredoxin"/>
    <property type="match status" value="1"/>
</dbReference>
<dbReference type="Gene3D" id="3.40.30.10">
    <property type="entry name" value="Glutaredoxin"/>
    <property type="match status" value="2"/>
</dbReference>
<dbReference type="PRINTS" id="PR00625">
    <property type="entry name" value="JDOMAIN"/>
</dbReference>
<name>A0ABQ7JFY0_9APIC</name>
<dbReference type="Gene3D" id="1.10.287.110">
    <property type="entry name" value="DnaJ domain"/>
    <property type="match status" value="1"/>
</dbReference>